<gene>
    <name evidence="2" type="ORF">GJ697_05460</name>
</gene>
<dbReference type="AlphaFoldDB" id="A0A6L5QCB0"/>
<dbReference type="Pfam" id="PF07589">
    <property type="entry name" value="PEP-CTERM"/>
    <property type="match status" value="1"/>
</dbReference>
<accession>A0A6L5QCB0</accession>
<proteinExistence type="predicted"/>
<comment type="caution">
    <text evidence="2">The sequence shown here is derived from an EMBL/GenBank/DDBJ whole genome shotgun (WGS) entry which is preliminary data.</text>
</comment>
<dbReference type="EMBL" id="WKJM01000003">
    <property type="protein sequence ID" value="MRX07279.1"/>
    <property type="molecule type" value="Genomic_DNA"/>
</dbReference>
<keyword evidence="3" id="KW-1185">Reference proteome</keyword>
<evidence type="ECO:0000259" key="1">
    <source>
        <dbReference type="Pfam" id="PF07589"/>
    </source>
</evidence>
<name>A0A6L5QCB0_9BURK</name>
<protein>
    <submittedName>
        <fullName evidence="2">PEP-CTERM sorting domain-containing protein</fullName>
    </submittedName>
</protein>
<feature type="domain" description="Ice-binding protein C-terminal" evidence="1">
    <location>
        <begin position="197"/>
        <end position="220"/>
    </location>
</feature>
<reference evidence="2 3" key="1">
    <citation type="submission" date="2019-11" db="EMBL/GenBank/DDBJ databases">
        <title>Novel species isolated from a subtropical stream in China.</title>
        <authorList>
            <person name="Lu H."/>
        </authorList>
    </citation>
    <scope>NUCLEOTIDE SEQUENCE [LARGE SCALE GENOMIC DNA]</scope>
    <source>
        <strain evidence="2 3">FT25W</strain>
    </source>
</reference>
<dbReference type="Proteomes" id="UP000481037">
    <property type="component" value="Unassembled WGS sequence"/>
</dbReference>
<sequence>MRFSLLGEDLMPALKSALAALVLWCAAGSSQAIGCLLFAPTISATTTGAGAGGLTEYSFNLTGKGGTCVGTENTQVLLPYFSDAGISSLTAPSGWSATIDAGNHTFADLGANVGAIVFSANSPADYLKAGQYLAGFALVSAYAGITSTYHIDAASNGFATGTTFISGALYQNAASSTDLLLIPGSPLARAALDVPSAVPEPGVWAMLLAGLAVGLAARRRRRVP</sequence>
<organism evidence="2 3">
    <name type="scientific">Duganella alba</name>
    <dbReference type="NCBI Taxonomy" id="2666081"/>
    <lineage>
        <taxon>Bacteria</taxon>
        <taxon>Pseudomonadati</taxon>
        <taxon>Pseudomonadota</taxon>
        <taxon>Betaproteobacteria</taxon>
        <taxon>Burkholderiales</taxon>
        <taxon>Oxalobacteraceae</taxon>
        <taxon>Telluria group</taxon>
        <taxon>Duganella</taxon>
    </lineage>
</organism>
<dbReference type="InterPro" id="IPR013424">
    <property type="entry name" value="Ice-binding_C"/>
</dbReference>
<evidence type="ECO:0000313" key="3">
    <source>
        <dbReference type="Proteomes" id="UP000481037"/>
    </source>
</evidence>
<dbReference type="NCBIfam" id="TIGR02595">
    <property type="entry name" value="PEP_CTERM"/>
    <property type="match status" value="1"/>
</dbReference>
<evidence type="ECO:0000313" key="2">
    <source>
        <dbReference type="EMBL" id="MRX07279.1"/>
    </source>
</evidence>